<protein>
    <recommendedName>
        <fullName evidence="3">Competence protein</fullName>
    </recommendedName>
</protein>
<name>A0A1X7N0Z7_9HYPH</name>
<sequence>MRFALVDGILTSPSSGLTGVCRACGNPVFARCGPIRAHHWTHRGERVCDSWHEPRTQWHYAWQDRFPKPWQEFIRYAPSGEKHIADVHTGHGFTIEFQYSYLKLEERLAREAFHGNLAWVVSGGRLTRDLPRFLEGLASFQPVWQEGVYVTPFPERAFPRNWLDCSAPVFFDFANAPKLSDASSLVAQPLWCLLPKRVFGKAVVLRIPRNTLVRWAHERDQLLPTQTIMTQVARALVMIERARQAEIVRLRSIEIGRQQRRVWRPRTKRRRFRRY</sequence>
<evidence type="ECO:0000313" key="1">
    <source>
        <dbReference type="EMBL" id="SMH30273.1"/>
    </source>
</evidence>
<proteinExistence type="predicted"/>
<gene>
    <name evidence="1" type="ORF">SAMN02982922_1024</name>
</gene>
<evidence type="ECO:0000313" key="2">
    <source>
        <dbReference type="Proteomes" id="UP000193083"/>
    </source>
</evidence>
<reference evidence="1 2" key="1">
    <citation type="submission" date="2017-04" db="EMBL/GenBank/DDBJ databases">
        <authorList>
            <person name="Afonso C.L."/>
            <person name="Miller P.J."/>
            <person name="Scott M.A."/>
            <person name="Spackman E."/>
            <person name="Goraichik I."/>
            <person name="Dimitrov K.M."/>
            <person name="Suarez D.L."/>
            <person name="Swayne D.E."/>
        </authorList>
    </citation>
    <scope>NUCLEOTIDE SEQUENCE [LARGE SCALE GENOMIC DNA]</scope>
    <source>
        <strain evidence="1 2">B5P</strain>
    </source>
</reference>
<accession>A0A1X7N0Z7</accession>
<evidence type="ECO:0008006" key="3">
    <source>
        <dbReference type="Google" id="ProtNLM"/>
    </source>
</evidence>
<dbReference type="Proteomes" id="UP000193083">
    <property type="component" value="Unassembled WGS sequence"/>
</dbReference>
<dbReference type="EMBL" id="FXBL01000004">
    <property type="protein sequence ID" value="SMH30273.1"/>
    <property type="molecule type" value="Genomic_DNA"/>
</dbReference>
<organism evidence="1 2">
    <name type="scientific">Mesorhizobium australicum</name>
    <dbReference type="NCBI Taxonomy" id="536018"/>
    <lineage>
        <taxon>Bacteria</taxon>
        <taxon>Pseudomonadati</taxon>
        <taxon>Pseudomonadota</taxon>
        <taxon>Alphaproteobacteria</taxon>
        <taxon>Hyphomicrobiales</taxon>
        <taxon>Phyllobacteriaceae</taxon>
        <taxon>Mesorhizobium</taxon>
    </lineage>
</organism>
<dbReference type="AlphaFoldDB" id="A0A1X7N0Z7"/>
<keyword evidence="2" id="KW-1185">Reference proteome</keyword>